<sequence>MLVGALSLGVGCQQNLRQRDCRRPTNRMISSVQIARLRLAHSESPCRRQGRC</sequence>
<organism evidence="1 2">
    <name type="scientific">Microdochium trichocladiopsis</name>
    <dbReference type="NCBI Taxonomy" id="1682393"/>
    <lineage>
        <taxon>Eukaryota</taxon>
        <taxon>Fungi</taxon>
        <taxon>Dikarya</taxon>
        <taxon>Ascomycota</taxon>
        <taxon>Pezizomycotina</taxon>
        <taxon>Sordariomycetes</taxon>
        <taxon>Xylariomycetidae</taxon>
        <taxon>Xylariales</taxon>
        <taxon>Microdochiaceae</taxon>
        <taxon>Microdochium</taxon>
    </lineage>
</organism>
<name>A0A9P9BL27_9PEZI</name>
<gene>
    <name evidence="1" type="ORF">B0I36DRAFT_340773</name>
</gene>
<dbReference type="EMBL" id="JAGTJQ010000015">
    <property type="protein sequence ID" value="KAH7012258.1"/>
    <property type="molecule type" value="Genomic_DNA"/>
</dbReference>
<dbReference type="Proteomes" id="UP000756346">
    <property type="component" value="Unassembled WGS sequence"/>
</dbReference>
<reference evidence="1" key="1">
    <citation type="journal article" date="2021" name="Nat. Commun.">
        <title>Genetic determinants of endophytism in the Arabidopsis root mycobiome.</title>
        <authorList>
            <person name="Mesny F."/>
            <person name="Miyauchi S."/>
            <person name="Thiergart T."/>
            <person name="Pickel B."/>
            <person name="Atanasova L."/>
            <person name="Karlsson M."/>
            <person name="Huettel B."/>
            <person name="Barry K.W."/>
            <person name="Haridas S."/>
            <person name="Chen C."/>
            <person name="Bauer D."/>
            <person name="Andreopoulos W."/>
            <person name="Pangilinan J."/>
            <person name="LaButti K."/>
            <person name="Riley R."/>
            <person name="Lipzen A."/>
            <person name="Clum A."/>
            <person name="Drula E."/>
            <person name="Henrissat B."/>
            <person name="Kohler A."/>
            <person name="Grigoriev I.V."/>
            <person name="Martin F.M."/>
            <person name="Hacquard S."/>
        </authorList>
    </citation>
    <scope>NUCLEOTIDE SEQUENCE</scope>
    <source>
        <strain evidence="1">MPI-CAGE-CH-0230</strain>
    </source>
</reference>
<feature type="non-terminal residue" evidence="1">
    <location>
        <position position="1"/>
    </location>
</feature>
<comment type="caution">
    <text evidence="1">The sequence shown here is derived from an EMBL/GenBank/DDBJ whole genome shotgun (WGS) entry which is preliminary data.</text>
</comment>
<dbReference type="GeneID" id="70185515"/>
<accession>A0A9P9BL27</accession>
<protein>
    <submittedName>
        <fullName evidence="1">Uncharacterized protein</fullName>
    </submittedName>
</protein>
<evidence type="ECO:0000313" key="1">
    <source>
        <dbReference type="EMBL" id="KAH7012258.1"/>
    </source>
</evidence>
<keyword evidence="2" id="KW-1185">Reference proteome</keyword>
<proteinExistence type="predicted"/>
<evidence type="ECO:0000313" key="2">
    <source>
        <dbReference type="Proteomes" id="UP000756346"/>
    </source>
</evidence>
<dbReference type="AlphaFoldDB" id="A0A9P9BL27"/>
<dbReference type="RefSeq" id="XP_046004634.1">
    <property type="nucleotide sequence ID" value="XM_046155969.1"/>
</dbReference>